<organism evidence="1 2">
    <name type="scientific">Dictyocaulus viviparus</name>
    <name type="common">Bovine lungworm</name>
    <dbReference type="NCBI Taxonomy" id="29172"/>
    <lineage>
        <taxon>Eukaryota</taxon>
        <taxon>Metazoa</taxon>
        <taxon>Ecdysozoa</taxon>
        <taxon>Nematoda</taxon>
        <taxon>Chromadorea</taxon>
        <taxon>Rhabditida</taxon>
        <taxon>Rhabditina</taxon>
        <taxon>Rhabditomorpha</taxon>
        <taxon>Strongyloidea</taxon>
        <taxon>Metastrongylidae</taxon>
        <taxon>Dictyocaulus</taxon>
    </lineage>
</organism>
<dbReference type="STRING" id="29172.A0A0D8XXV1"/>
<dbReference type="OrthoDB" id="2016285at2759"/>
<evidence type="ECO:0000313" key="1">
    <source>
        <dbReference type="EMBL" id="KJH48662.1"/>
    </source>
</evidence>
<reference evidence="2" key="2">
    <citation type="journal article" date="2016" name="Sci. Rep.">
        <title>Dictyocaulus viviparus genome, variome and transcriptome elucidate lungworm biology and support future intervention.</title>
        <authorList>
            <person name="McNulty S.N."/>
            <person name="Strube C."/>
            <person name="Rosa B.A."/>
            <person name="Martin J.C."/>
            <person name="Tyagi R."/>
            <person name="Choi Y.J."/>
            <person name="Wang Q."/>
            <person name="Hallsworth Pepin K."/>
            <person name="Zhang X."/>
            <person name="Ozersky P."/>
            <person name="Wilson R.K."/>
            <person name="Sternberg P.W."/>
            <person name="Gasser R.B."/>
            <person name="Mitreva M."/>
        </authorList>
    </citation>
    <scope>NUCLEOTIDE SEQUENCE [LARGE SCALE GENOMIC DNA]</scope>
    <source>
        <strain evidence="2">HannoverDv2000</strain>
    </source>
</reference>
<dbReference type="InterPro" id="IPR029063">
    <property type="entry name" value="SAM-dependent_MTases_sf"/>
</dbReference>
<protein>
    <recommendedName>
        <fullName evidence="3">PABS domain-containing protein</fullName>
    </recommendedName>
</protein>
<sequence length="179" mass="20198">MVLFEEEMFTTGAVEVRRDADARVLCIGLGAGYMDITVVELDPVMVQIARKWFGLKEDHRHRVIVEDGLKYMEEATEHGVTFDVIYLDACTTQKHVDLTSNCPVGSFLTEDAAMMLSKMTRTRGVLVVNVLSLTLIPDVISNEVWEVKSIYEKFFAECIITSVSDLLNTNSCELEMHQN</sequence>
<accession>A0A0D8XXV1</accession>
<reference evidence="1 2" key="1">
    <citation type="submission" date="2013-11" db="EMBL/GenBank/DDBJ databases">
        <title>Draft genome of the bovine lungworm Dictyocaulus viviparus.</title>
        <authorList>
            <person name="Mitreva M."/>
        </authorList>
    </citation>
    <scope>NUCLEOTIDE SEQUENCE [LARGE SCALE GENOMIC DNA]</scope>
    <source>
        <strain evidence="1 2">HannoverDv2000</strain>
    </source>
</reference>
<evidence type="ECO:0000313" key="2">
    <source>
        <dbReference type="Proteomes" id="UP000053766"/>
    </source>
</evidence>
<dbReference type="AlphaFoldDB" id="A0A0D8XXV1"/>
<dbReference type="EMBL" id="KN716260">
    <property type="protein sequence ID" value="KJH48662.1"/>
    <property type="molecule type" value="Genomic_DNA"/>
</dbReference>
<dbReference type="Pfam" id="PF01564">
    <property type="entry name" value="Spermine_synth"/>
    <property type="match status" value="1"/>
</dbReference>
<evidence type="ECO:0008006" key="3">
    <source>
        <dbReference type="Google" id="ProtNLM"/>
    </source>
</evidence>
<proteinExistence type="predicted"/>
<dbReference type="Proteomes" id="UP000053766">
    <property type="component" value="Unassembled WGS sequence"/>
</dbReference>
<keyword evidence="2" id="KW-1185">Reference proteome</keyword>
<name>A0A0D8XXV1_DICVI</name>
<gene>
    <name evidence="1" type="ORF">DICVIV_05221</name>
</gene>
<dbReference type="Gene3D" id="3.40.50.150">
    <property type="entry name" value="Vaccinia Virus protein VP39"/>
    <property type="match status" value="1"/>
</dbReference>
<dbReference type="SUPFAM" id="SSF53335">
    <property type="entry name" value="S-adenosyl-L-methionine-dependent methyltransferases"/>
    <property type="match status" value="1"/>
</dbReference>
<dbReference type="CDD" id="cd02440">
    <property type="entry name" value="AdoMet_MTases"/>
    <property type="match status" value="1"/>
</dbReference>